<dbReference type="AlphaFoldDB" id="A0A9K3K0N7"/>
<protein>
    <recommendedName>
        <fullName evidence="3">FH2 domain-containing protein</fullName>
    </recommendedName>
</protein>
<feature type="domain" description="FH2" evidence="3">
    <location>
        <begin position="311"/>
        <end position="384"/>
    </location>
</feature>
<proteinExistence type="inferred from homology"/>
<dbReference type="InterPro" id="IPR015425">
    <property type="entry name" value="FH2_Formin"/>
</dbReference>
<accession>A0A9K3K0N7</accession>
<reference evidence="4" key="1">
    <citation type="journal article" date="2017" name="Nature">
        <title>The sunflower genome provides insights into oil metabolism, flowering and Asterid evolution.</title>
        <authorList>
            <person name="Badouin H."/>
            <person name="Gouzy J."/>
            <person name="Grassa C.J."/>
            <person name="Murat F."/>
            <person name="Staton S.E."/>
            <person name="Cottret L."/>
            <person name="Lelandais-Briere C."/>
            <person name="Owens G.L."/>
            <person name="Carrere S."/>
            <person name="Mayjonade B."/>
            <person name="Legrand L."/>
            <person name="Gill N."/>
            <person name="Kane N.C."/>
            <person name="Bowers J.E."/>
            <person name="Hubner S."/>
            <person name="Bellec A."/>
            <person name="Berard A."/>
            <person name="Berges H."/>
            <person name="Blanchet N."/>
            <person name="Boniface M.C."/>
            <person name="Brunel D."/>
            <person name="Catrice O."/>
            <person name="Chaidir N."/>
            <person name="Claudel C."/>
            <person name="Donnadieu C."/>
            <person name="Faraut T."/>
            <person name="Fievet G."/>
            <person name="Helmstetter N."/>
            <person name="King M."/>
            <person name="Knapp S.J."/>
            <person name="Lai Z."/>
            <person name="Le Paslier M.C."/>
            <person name="Lippi Y."/>
            <person name="Lorenzon L."/>
            <person name="Mandel J.R."/>
            <person name="Marage G."/>
            <person name="Marchand G."/>
            <person name="Marquand E."/>
            <person name="Bret-Mestries E."/>
            <person name="Morien E."/>
            <person name="Nambeesan S."/>
            <person name="Nguyen T."/>
            <person name="Pegot-Espagnet P."/>
            <person name="Pouilly N."/>
            <person name="Raftis F."/>
            <person name="Sallet E."/>
            <person name="Schiex T."/>
            <person name="Thomas J."/>
            <person name="Vandecasteele C."/>
            <person name="Vares D."/>
            <person name="Vear F."/>
            <person name="Vautrin S."/>
            <person name="Crespi M."/>
            <person name="Mangin B."/>
            <person name="Burke J.M."/>
            <person name="Salse J."/>
            <person name="Munos S."/>
            <person name="Vincourt P."/>
            <person name="Rieseberg L.H."/>
            <person name="Langlade N.B."/>
        </authorList>
    </citation>
    <scope>NUCLEOTIDE SEQUENCE</scope>
    <source>
        <tissue evidence="4">Leaves</tissue>
    </source>
</reference>
<keyword evidence="2" id="KW-0812">Transmembrane</keyword>
<dbReference type="InterPro" id="IPR042201">
    <property type="entry name" value="FH2_Formin_sf"/>
</dbReference>
<sequence>MELALDKIMSIRQEGTVRDYCDSFLLLFDQVRNSEEMSDFYAIYLFICGLEPRIRNIFVEWHQYSYLKVEDVISLALKIDTNNLHDSFSPFDPKSSFYIEGLEFDIKITLDELMMDNEFFRNGKIQEVGIVQETIVDEVFVEMREENSEVELVSPGEFRSEVDNKNIIYQRKEPENQLVLNSGSVSVVIFDDENADVGWESEQLNQTKGVNESTYVCIVDEEKMSRIKKHLHWTDTGWVYNRECSGGVIVQFKACFKYVDENMVWEVGDNVEVKGVDEEIVTGMLQKWHEWKSRWVWPKIGSKSCLKRKRRMRSYIGDKELSGKCEQFFLELMMVPPESKLQAFLFQIQFNTQLSLFKKSLKTVNMACDEVWNYVKFKEIKKFFLYLVGTLDRDDISVVILYISGTSGILCSFGTIGTYFCFKMTVKKFYHCFLTLNDRVISLLLQLLSVLVLQLWIREAIKMIFFMQQCQMLLKLEQNIGEDMTDYLDNSYCITFGGYCCGLHCWNKAHAFVFDTCD</sequence>
<feature type="transmembrane region" description="Helical" evidence="2">
    <location>
        <begin position="440"/>
        <end position="457"/>
    </location>
</feature>
<dbReference type="PANTHER" id="PTHR45733">
    <property type="entry name" value="FORMIN-J"/>
    <property type="match status" value="1"/>
</dbReference>
<name>A0A9K3K0N7_HELAN</name>
<evidence type="ECO:0000313" key="5">
    <source>
        <dbReference type="Proteomes" id="UP000215914"/>
    </source>
</evidence>
<reference evidence="4" key="2">
    <citation type="submission" date="2020-06" db="EMBL/GenBank/DDBJ databases">
        <title>Helianthus annuus Genome sequencing and assembly Release 2.</title>
        <authorList>
            <person name="Gouzy J."/>
            <person name="Langlade N."/>
            <person name="Munos S."/>
        </authorList>
    </citation>
    <scope>NUCLEOTIDE SEQUENCE</scope>
    <source>
        <tissue evidence="4">Leaves</tissue>
    </source>
</reference>
<dbReference type="EMBL" id="MNCJ02000001">
    <property type="protein sequence ID" value="KAF5824350.1"/>
    <property type="molecule type" value="Genomic_DNA"/>
</dbReference>
<comment type="caution">
    <text evidence="4">The sequence shown here is derived from an EMBL/GenBank/DDBJ whole genome shotgun (WGS) entry which is preliminary data.</text>
</comment>
<evidence type="ECO:0000256" key="1">
    <source>
        <dbReference type="ARBA" id="ARBA00006468"/>
    </source>
</evidence>
<keyword evidence="2" id="KW-1133">Transmembrane helix</keyword>
<dbReference type="Gene3D" id="1.20.58.2220">
    <property type="entry name" value="Formin, FH2 domain"/>
    <property type="match status" value="1"/>
</dbReference>
<organism evidence="4 5">
    <name type="scientific">Helianthus annuus</name>
    <name type="common">Common sunflower</name>
    <dbReference type="NCBI Taxonomy" id="4232"/>
    <lineage>
        <taxon>Eukaryota</taxon>
        <taxon>Viridiplantae</taxon>
        <taxon>Streptophyta</taxon>
        <taxon>Embryophyta</taxon>
        <taxon>Tracheophyta</taxon>
        <taxon>Spermatophyta</taxon>
        <taxon>Magnoliopsida</taxon>
        <taxon>eudicotyledons</taxon>
        <taxon>Gunneridae</taxon>
        <taxon>Pentapetalae</taxon>
        <taxon>asterids</taxon>
        <taxon>campanulids</taxon>
        <taxon>Asterales</taxon>
        <taxon>Asteraceae</taxon>
        <taxon>Asteroideae</taxon>
        <taxon>Heliantheae alliance</taxon>
        <taxon>Heliantheae</taxon>
        <taxon>Helianthus</taxon>
    </lineage>
</organism>
<dbReference type="Pfam" id="PF02181">
    <property type="entry name" value="FH2"/>
    <property type="match status" value="1"/>
</dbReference>
<evidence type="ECO:0000256" key="2">
    <source>
        <dbReference type="SAM" id="Phobius"/>
    </source>
</evidence>
<feature type="transmembrane region" description="Helical" evidence="2">
    <location>
        <begin position="399"/>
        <end position="420"/>
    </location>
</feature>
<gene>
    <name evidence="4" type="ORF">HanXRQr2_Chr00c001g0832281</name>
</gene>
<dbReference type="PANTHER" id="PTHR45733:SF28">
    <property type="entry name" value="FORMIN-LIKE PROTEIN"/>
    <property type="match status" value="1"/>
</dbReference>
<comment type="similarity">
    <text evidence="1">Belongs to the formin-like family. Class-II subfamily.</text>
</comment>
<evidence type="ECO:0000259" key="3">
    <source>
        <dbReference type="Pfam" id="PF02181"/>
    </source>
</evidence>
<dbReference type="SUPFAM" id="SSF101447">
    <property type="entry name" value="Formin homology 2 domain (FH2 domain)"/>
    <property type="match status" value="1"/>
</dbReference>
<dbReference type="InterPro" id="IPR051144">
    <property type="entry name" value="Formin_homology_domain"/>
</dbReference>
<dbReference type="Proteomes" id="UP000215914">
    <property type="component" value="Unassembled WGS sequence"/>
</dbReference>
<keyword evidence="2" id="KW-0472">Membrane</keyword>
<evidence type="ECO:0000313" key="4">
    <source>
        <dbReference type="EMBL" id="KAF5824350.1"/>
    </source>
</evidence>
<keyword evidence="5" id="KW-1185">Reference proteome</keyword>